<protein>
    <submittedName>
        <fullName evidence="2">Uncharacterized protein</fullName>
    </submittedName>
</protein>
<keyword evidence="3" id="KW-1185">Reference proteome</keyword>
<name>A0ABT0UPV7_9ACTN</name>
<dbReference type="EMBL" id="JAMQAW010000025">
    <property type="protein sequence ID" value="MCM2390494.1"/>
    <property type="molecule type" value="Genomic_DNA"/>
</dbReference>
<evidence type="ECO:0000256" key="1">
    <source>
        <dbReference type="SAM" id="MobiDB-lite"/>
    </source>
</evidence>
<dbReference type="Proteomes" id="UP001431429">
    <property type="component" value="Unassembled WGS sequence"/>
</dbReference>
<dbReference type="RefSeq" id="WP_250920837.1">
    <property type="nucleotide sequence ID" value="NZ_JAMQAW010000025.1"/>
</dbReference>
<proteinExistence type="predicted"/>
<comment type="caution">
    <text evidence="2">The sequence shown here is derived from an EMBL/GenBank/DDBJ whole genome shotgun (WGS) entry which is preliminary data.</text>
</comment>
<feature type="compositionally biased region" description="Polar residues" evidence="1">
    <location>
        <begin position="97"/>
        <end position="112"/>
    </location>
</feature>
<evidence type="ECO:0000313" key="2">
    <source>
        <dbReference type="EMBL" id="MCM2390494.1"/>
    </source>
</evidence>
<feature type="region of interest" description="Disordered" evidence="1">
    <location>
        <begin position="1"/>
        <end position="47"/>
    </location>
</feature>
<organism evidence="2 3">
    <name type="scientific">Streptomyces albipurpureus</name>
    <dbReference type="NCBI Taxonomy" id="2897419"/>
    <lineage>
        <taxon>Bacteria</taxon>
        <taxon>Bacillati</taxon>
        <taxon>Actinomycetota</taxon>
        <taxon>Actinomycetes</taxon>
        <taxon>Kitasatosporales</taxon>
        <taxon>Streptomycetaceae</taxon>
        <taxon>Streptomyces</taxon>
    </lineage>
</organism>
<feature type="compositionally biased region" description="Basic and acidic residues" evidence="1">
    <location>
        <begin position="36"/>
        <end position="46"/>
    </location>
</feature>
<reference evidence="2" key="1">
    <citation type="submission" date="2022-06" db="EMBL/GenBank/DDBJ databases">
        <title>Genome public.</title>
        <authorList>
            <person name="Sun Q."/>
        </authorList>
    </citation>
    <scope>NUCLEOTIDE SEQUENCE</scope>
    <source>
        <strain evidence="2">CWNU-1</strain>
    </source>
</reference>
<evidence type="ECO:0000313" key="3">
    <source>
        <dbReference type="Proteomes" id="UP001431429"/>
    </source>
</evidence>
<gene>
    <name evidence="2" type="ORF">NBG84_19710</name>
</gene>
<sequence length="145" mass="15102">MSTSAPLEYAMEPAIPLRTTEPSGAGAYHDRRRSPAYHDSEARDSNDSAVLVLPGFNVLAKQWAPYPIAPPPTPCDLPAHSGHLDAAENSPYVDGTLGSTQARTRTEASTVTAPDGQPSPCLVPYSVSPVPTPLSVVGAGKALTP</sequence>
<feature type="region of interest" description="Disordered" evidence="1">
    <location>
        <begin position="77"/>
        <end position="118"/>
    </location>
</feature>
<accession>A0ABT0UPV7</accession>